<accession>A0A6A6JJS4</accession>
<gene>
    <name evidence="1" type="ORF">EI97DRAFT_377106</name>
</gene>
<keyword evidence="2" id="KW-1185">Reference proteome</keyword>
<dbReference type="EMBL" id="ML986493">
    <property type="protein sequence ID" value="KAF2276383.1"/>
    <property type="molecule type" value="Genomic_DNA"/>
</dbReference>
<dbReference type="OrthoDB" id="10261384at2759"/>
<dbReference type="GeneID" id="54548767"/>
<dbReference type="Proteomes" id="UP000800097">
    <property type="component" value="Unassembled WGS sequence"/>
</dbReference>
<dbReference type="RefSeq" id="XP_033653922.1">
    <property type="nucleotide sequence ID" value="XM_033795592.1"/>
</dbReference>
<evidence type="ECO:0000313" key="2">
    <source>
        <dbReference type="Proteomes" id="UP000800097"/>
    </source>
</evidence>
<dbReference type="InterPro" id="IPR034627">
    <property type="entry name" value="Irc6"/>
</dbReference>
<dbReference type="Gene3D" id="3.40.50.11960">
    <property type="match status" value="1"/>
</dbReference>
<protein>
    <recommendedName>
        <fullName evidence="3">Increased recombination centers protein 6</fullName>
    </recommendedName>
</protein>
<dbReference type="AlphaFoldDB" id="A0A6A6JJS4"/>
<proteinExistence type="predicted"/>
<name>A0A6A6JJS4_WESOR</name>
<sequence length="276" mass="31189">MEIRNPRRILVLGAPDSGVLTLLKDLTGSAPELTSDSTAGLSHSWEVTTRYYRALLPIWIDEIPHVEQWRTEFMKPEAKEVVSVLGAWIFCFRKPVKENEVVHVRESLKAIAEVIERACGYTGDAVCLAVAMPQGMTPHLERSTEEWEELCNEHGFEFVDSEAKGKNEFGEEMGIKRIEEALKAHEWDGDDAELEFEGEDEFGESFDAEEAEMGRELFGVKAAVNGMEDEDAEAQVEELERMMQRMIAIKDMGEGLPEAERRRFAAKAVGDLMKDF</sequence>
<evidence type="ECO:0000313" key="1">
    <source>
        <dbReference type="EMBL" id="KAF2276383.1"/>
    </source>
</evidence>
<dbReference type="PANTHER" id="PTHR28043">
    <property type="entry name" value="INCREASED RECOMBINATION CENTERS PROTEIN 6"/>
    <property type="match status" value="1"/>
</dbReference>
<reference evidence="1" key="1">
    <citation type="journal article" date="2020" name="Stud. Mycol.">
        <title>101 Dothideomycetes genomes: a test case for predicting lifestyles and emergence of pathogens.</title>
        <authorList>
            <person name="Haridas S."/>
            <person name="Albert R."/>
            <person name="Binder M."/>
            <person name="Bloem J."/>
            <person name="Labutti K."/>
            <person name="Salamov A."/>
            <person name="Andreopoulos B."/>
            <person name="Baker S."/>
            <person name="Barry K."/>
            <person name="Bills G."/>
            <person name="Bluhm B."/>
            <person name="Cannon C."/>
            <person name="Castanera R."/>
            <person name="Culley D."/>
            <person name="Daum C."/>
            <person name="Ezra D."/>
            <person name="Gonzalez J."/>
            <person name="Henrissat B."/>
            <person name="Kuo A."/>
            <person name="Liang C."/>
            <person name="Lipzen A."/>
            <person name="Lutzoni F."/>
            <person name="Magnuson J."/>
            <person name="Mondo S."/>
            <person name="Nolan M."/>
            <person name="Ohm R."/>
            <person name="Pangilinan J."/>
            <person name="Park H.-J."/>
            <person name="Ramirez L."/>
            <person name="Alfaro M."/>
            <person name="Sun H."/>
            <person name="Tritt A."/>
            <person name="Yoshinaga Y."/>
            <person name="Zwiers L.-H."/>
            <person name="Turgeon B."/>
            <person name="Goodwin S."/>
            <person name="Spatafora J."/>
            <person name="Crous P."/>
            <person name="Grigoriev I."/>
        </authorList>
    </citation>
    <scope>NUCLEOTIDE SEQUENCE</scope>
    <source>
        <strain evidence="1">CBS 379.55</strain>
    </source>
</reference>
<dbReference type="PANTHER" id="PTHR28043:SF1">
    <property type="entry name" value="INCREASED RECOMBINATION CENTERS PROTEIN 6"/>
    <property type="match status" value="1"/>
</dbReference>
<organism evidence="1 2">
    <name type="scientific">Westerdykella ornata</name>
    <dbReference type="NCBI Taxonomy" id="318751"/>
    <lineage>
        <taxon>Eukaryota</taxon>
        <taxon>Fungi</taxon>
        <taxon>Dikarya</taxon>
        <taxon>Ascomycota</taxon>
        <taxon>Pezizomycotina</taxon>
        <taxon>Dothideomycetes</taxon>
        <taxon>Pleosporomycetidae</taxon>
        <taxon>Pleosporales</taxon>
        <taxon>Sporormiaceae</taxon>
        <taxon>Westerdykella</taxon>
    </lineage>
</organism>
<evidence type="ECO:0008006" key="3">
    <source>
        <dbReference type="Google" id="ProtNLM"/>
    </source>
</evidence>
<dbReference type="GO" id="GO:0016192">
    <property type="term" value="P:vesicle-mediated transport"/>
    <property type="evidence" value="ECO:0007669"/>
    <property type="project" value="InterPro"/>
</dbReference>
<dbReference type="GO" id="GO:0030674">
    <property type="term" value="F:protein-macromolecule adaptor activity"/>
    <property type="evidence" value="ECO:0007669"/>
    <property type="project" value="TreeGrafter"/>
</dbReference>
<dbReference type="Pfam" id="PF10199">
    <property type="entry name" value="Adaptin_binding"/>
    <property type="match status" value="1"/>
</dbReference>